<keyword evidence="3 7" id="KW-0378">Hydrolase</keyword>
<comment type="function">
    <text evidence="7">Catalyzes the release of premature peptidyl moieties from peptidyl-tRNA molecules trapped in stalled 50S ribosomal subunits, and thus maintains levels of free tRNAs and 50S ribosomes.</text>
</comment>
<evidence type="ECO:0000256" key="9">
    <source>
        <dbReference type="RuleBase" id="RU004320"/>
    </source>
</evidence>
<dbReference type="PROSITE" id="PS01195">
    <property type="entry name" value="PEPT_TRNA_HYDROL_1"/>
    <property type="match status" value="1"/>
</dbReference>
<protein>
    <recommendedName>
        <fullName evidence="6 7">Peptidyl-tRNA hydrolase</fullName>
        <shortName evidence="7">Pth</shortName>
        <ecNumber evidence="1 7">3.1.1.29</ecNumber>
    </recommendedName>
</protein>
<name>A0A1W1XD22_9BACT</name>
<keyword evidence="7" id="KW-0963">Cytoplasm</keyword>
<evidence type="ECO:0000256" key="3">
    <source>
        <dbReference type="ARBA" id="ARBA00022801"/>
    </source>
</evidence>
<dbReference type="InterPro" id="IPR001328">
    <property type="entry name" value="Pept_tRNA_hydro"/>
</dbReference>
<dbReference type="OrthoDB" id="9800507at2"/>
<comment type="similarity">
    <text evidence="5 7 9">Belongs to the PTH family.</text>
</comment>
<dbReference type="SUPFAM" id="SSF53178">
    <property type="entry name" value="Peptidyl-tRNA hydrolase-like"/>
    <property type="match status" value="1"/>
</dbReference>
<organism evidence="10 11">
    <name type="scientific">Desulfacinum hydrothermale DSM 13146</name>
    <dbReference type="NCBI Taxonomy" id="1121390"/>
    <lineage>
        <taxon>Bacteria</taxon>
        <taxon>Pseudomonadati</taxon>
        <taxon>Thermodesulfobacteriota</taxon>
        <taxon>Syntrophobacteria</taxon>
        <taxon>Syntrophobacterales</taxon>
        <taxon>Syntrophobacteraceae</taxon>
        <taxon>Desulfacinum</taxon>
    </lineage>
</organism>
<comment type="subcellular location">
    <subcellularLocation>
        <location evidence="7">Cytoplasm</location>
    </subcellularLocation>
</comment>
<sequence>MSHETLPQTTTFLIAGLGNPGPRYAQTRHNVGFCVIDQLAERFSIPMQDRKFPAHWGEGRIGGRKVVLVKPMTFMNRSGDAVGALFRYYRLRPQALLVVHDDLDLPLGRIRIARRGGAGGHRGVASIIQAVGGGDFARLKLGIGRPLYGEPVEAYVLDGFYSDQLPAVKEMVDRAAIAALAVLEEGLEAAMNRFNRRQKPADQPEG</sequence>
<dbReference type="InterPro" id="IPR018171">
    <property type="entry name" value="Pept_tRNA_hydro_CS"/>
</dbReference>
<dbReference type="PANTHER" id="PTHR17224:SF1">
    <property type="entry name" value="PEPTIDYL-TRNA HYDROLASE"/>
    <property type="match status" value="1"/>
</dbReference>
<keyword evidence="11" id="KW-1185">Reference proteome</keyword>
<feature type="site" description="Stabilizes the basic form of H active site to accept a proton" evidence="7">
    <location>
        <position position="101"/>
    </location>
</feature>
<dbReference type="Proteomes" id="UP000192783">
    <property type="component" value="Unassembled WGS sequence"/>
</dbReference>
<dbReference type="EC" id="3.1.1.29" evidence="1 7"/>
<evidence type="ECO:0000256" key="5">
    <source>
        <dbReference type="ARBA" id="ARBA00038063"/>
    </source>
</evidence>
<dbReference type="GO" id="GO:0004045">
    <property type="term" value="F:peptidyl-tRNA hydrolase activity"/>
    <property type="evidence" value="ECO:0007669"/>
    <property type="project" value="UniProtKB-UniRule"/>
</dbReference>
<comment type="subunit">
    <text evidence="7">Monomer.</text>
</comment>
<evidence type="ECO:0000256" key="4">
    <source>
        <dbReference type="ARBA" id="ARBA00022884"/>
    </source>
</evidence>
<dbReference type="GO" id="GO:0000049">
    <property type="term" value="F:tRNA binding"/>
    <property type="evidence" value="ECO:0007669"/>
    <property type="project" value="UniProtKB-UniRule"/>
</dbReference>
<evidence type="ECO:0000256" key="2">
    <source>
        <dbReference type="ARBA" id="ARBA00022555"/>
    </source>
</evidence>
<dbReference type="STRING" id="1121390.SAMN02746041_01287"/>
<reference evidence="10 11" key="1">
    <citation type="submission" date="2017-04" db="EMBL/GenBank/DDBJ databases">
        <authorList>
            <person name="Afonso C.L."/>
            <person name="Miller P.J."/>
            <person name="Scott M.A."/>
            <person name="Spackman E."/>
            <person name="Goraichik I."/>
            <person name="Dimitrov K.M."/>
            <person name="Suarez D.L."/>
            <person name="Swayne D.E."/>
        </authorList>
    </citation>
    <scope>NUCLEOTIDE SEQUENCE [LARGE SCALE GENOMIC DNA]</scope>
    <source>
        <strain evidence="10 11">DSM 13146</strain>
    </source>
</reference>
<dbReference type="GO" id="GO:0005737">
    <property type="term" value="C:cytoplasm"/>
    <property type="evidence" value="ECO:0007669"/>
    <property type="project" value="UniProtKB-SubCell"/>
</dbReference>
<feature type="active site" description="Proton acceptor" evidence="7">
    <location>
        <position position="29"/>
    </location>
</feature>
<accession>A0A1W1XD22</accession>
<evidence type="ECO:0000256" key="8">
    <source>
        <dbReference type="RuleBase" id="RU000673"/>
    </source>
</evidence>
<dbReference type="Gene3D" id="3.40.50.1470">
    <property type="entry name" value="Peptidyl-tRNA hydrolase"/>
    <property type="match status" value="1"/>
</dbReference>
<dbReference type="CDD" id="cd00462">
    <property type="entry name" value="PTH"/>
    <property type="match status" value="1"/>
</dbReference>
<dbReference type="EMBL" id="FWXF01000005">
    <property type="protein sequence ID" value="SMC21789.1"/>
    <property type="molecule type" value="Genomic_DNA"/>
</dbReference>
<dbReference type="AlphaFoldDB" id="A0A1W1XD22"/>
<comment type="caution">
    <text evidence="7">Lacks conserved residue(s) required for the propagation of feature annotation.</text>
</comment>
<keyword evidence="4 7" id="KW-0694">RNA-binding</keyword>
<dbReference type="GO" id="GO:0006515">
    <property type="term" value="P:protein quality control for misfolded or incompletely synthesized proteins"/>
    <property type="evidence" value="ECO:0007669"/>
    <property type="project" value="UniProtKB-UniRule"/>
</dbReference>
<dbReference type="FunFam" id="3.40.50.1470:FF:000001">
    <property type="entry name" value="Peptidyl-tRNA hydrolase"/>
    <property type="match status" value="1"/>
</dbReference>
<dbReference type="InterPro" id="IPR036416">
    <property type="entry name" value="Pept_tRNA_hydro_sf"/>
</dbReference>
<evidence type="ECO:0000313" key="10">
    <source>
        <dbReference type="EMBL" id="SMC21789.1"/>
    </source>
</evidence>
<dbReference type="HAMAP" id="MF_00083">
    <property type="entry name" value="Pept_tRNA_hydro_bact"/>
    <property type="match status" value="1"/>
</dbReference>
<evidence type="ECO:0000256" key="7">
    <source>
        <dbReference type="HAMAP-Rule" id="MF_00083"/>
    </source>
</evidence>
<feature type="binding site" evidence="7">
    <location>
        <position position="74"/>
    </location>
    <ligand>
        <name>tRNA</name>
        <dbReference type="ChEBI" id="CHEBI:17843"/>
    </ligand>
</feature>
<keyword evidence="2 7" id="KW-0820">tRNA-binding</keyword>
<feature type="binding site" evidence="7">
    <location>
        <position position="24"/>
    </location>
    <ligand>
        <name>tRNA</name>
        <dbReference type="ChEBI" id="CHEBI:17843"/>
    </ligand>
</feature>
<dbReference type="NCBIfam" id="TIGR00447">
    <property type="entry name" value="pth"/>
    <property type="match status" value="1"/>
</dbReference>
<feature type="site" description="Discriminates between blocked and unblocked aminoacyl-tRNA" evidence="7">
    <location>
        <position position="19"/>
    </location>
</feature>
<comment type="catalytic activity">
    <reaction evidence="7 8">
        <text>an N-acyl-L-alpha-aminoacyl-tRNA + H2O = an N-acyl-L-amino acid + a tRNA + H(+)</text>
        <dbReference type="Rhea" id="RHEA:54448"/>
        <dbReference type="Rhea" id="RHEA-COMP:10123"/>
        <dbReference type="Rhea" id="RHEA-COMP:13883"/>
        <dbReference type="ChEBI" id="CHEBI:15377"/>
        <dbReference type="ChEBI" id="CHEBI:15378"/>
        <dbReference type="ChEBI" id="CHEBI:59874"/>
        <dbReference type="ChEBI" id="CHEBI:78442"/>
        <dbReference type="ChEBI" id="CHEBI:138191"/>
        <dbReference type="EC" id="3.1.1.29"/>
    </reaction>
</comment>
<gene>
    <name evidence="7" type="primary">pth</name>
    <name evidence="10" type="ORF">SAMN02746041_01287</name>
</gene>
<dbReference type="Pfam" id="PF01195">
    <property type="entry name" value="Pept_tRNA_hydro"/>
    <property type="match status" value="1"/>
</dbReference>
<evidence type="ECO:0000256" key="6">
    <source>
        <dbReference type="ARBA" id="ARBA00050038"/>
    </source>
</evidence>
<dbReference type="PANTHER" id="PTHR17224">
    <property type="entry name" value="PEPTIDYL-TRNA HYDROLASE"/>
    <property type="match status" value="1"/>
</dbReference>
<evidence type="ECO:0000256" key="1">
    <source>
        <dbReference type="ARBA" id="ARBA00013260"/>
    </source>
</evidence>
<feature type="binding site" evidence="7">
    <location>
        <position position="76"/>
    </location>
    <ligand>
        <name>tRNA</name>
        <dbReference type="ChEBI" id="CHEBI:17843"/>
    </ligand>
</feature>
<proteinExistence type="inferred from homology"/>
<dbReference type="GO" id="GO:0072344">
    <property type="term" value="P:rescue of stalled ribosome"/>
    <property type="evidence" value="ECO:0007669"/>
    <property type="project" value="UniProtKB-UniRule"/>
</dbReference>
<comment type="function">
    <text evidence="7">Hydrolyzes ribosome-free peptidyl-tRNAs (with 1 or more amino acids incorporated), which drop off the ribosome during protein synthesis, or as a result of ribosome stalling.</text>
</comment>
<evidence type="ECO:0000313" key="11">
    <source>
        <dbReference type="Proteomes" id="UP000192783"/>
    </source>
</evidence>